<dbReference type="Proteomes" id="UP000316096">
    <property type="component" value="Unassembled WGS sequence"/>
</dbReference>
<keyword evidence="6" id="KW-0560">Oxidoreductase</keyword>
<evidence type="ECO:0000256" key="9">
    <source>
        <dbReference type="PIRSR" id="PIRSR000196-1"/>
    </source>
</evidence>
<feature type="binding site" evidence="10">
    <location>
        <begin position="187"/>
        <end position="189"/>
    </location>
    <ligand>
        <name>FAD</name>
        <dbReference type="ChEBI" id="CHEBI:57692"/>
    </ligand>
</feature>
<comment type="caution">
    <text evidence="12">The sequence shown here is derived from an EMBL/GenBank/DDBJ whole genome shotgun (WGS) entry which is preliminary data.</text>
</comment>
<gene>
    <name evidence="12" type="ORF">FB559_2414</name>
</gene>
<evidence type="ECO:0000313" key="12">
    <source>
        <dbReference type="EMBL" id="TQL96861.1"/>
    </source>
</evidence>
<evidence type="ECO:0000259" key="11">
    <source>
        <dbReference type="Pfam" id="PF01619"/>
    </source>
</evidence>
<keyword evidence="4 10" id="KW-0547">Nucleotide-binding</keyword>
<sequence length="308" mass="34003">MLRQVLLAASRSGGVRRLVETAPYTRNVVRRFVAGESVAGALAVTEQLISDGLLITLDHLGEDTVEASQAETITGRYEELLGRLAQNGSGSRAEVSVKLTALGQLLDDGEKIALENARRVCAAARDANTTVTLDMEDHTTVDSTLRVLRKLREEFPSTGAVIQAYLRRAEEYCAALADEGSRVRLCKGAYSAPESVAFTGRDEIDRSYVRCMKVLMGGRGYPMLATHDPRLIEIGGSLAGLHGREPDSFEYQMLYGIRPNEQRRLARLGAQVRVYVPYGEQWYGYLMRRLAERPANLGFFLRSLATKS</sequence>
<name>A0A543CIF3_9ACTN</name>
<dbReference type="InterPro" id="IPR015659">
    <property type="entry name" value="Proline_oxidase"/>
</dbReference>
<dbReference type="EMBL" id="VFOZ01000001">
    <property type="protein sequence ID" value="TQL96861.1"/>
    <property type="molecule type" value="Genomic_DNA"/>
</dbReference>
<dbReference type="InterPro" id="IPR029041">
    <property type="entry name" value="FAD-linked_oxidoreductase-like"/>
</dbReference>
<protein>
    <recommendedName>
        <fullName evidence="2">proline dehydrogenase</fullName>
        <ecNumber evidence="2">1.5.5.2</ecNumber>
    </recommendedName>
</protein>
<keyword evidence="5 10" id="KW-0274">FAD</keyword>
<dbReference type="PANTHER" id="PTHR13914:SF0">
    <property type="entry name" value="PROLINE DEHYDROGENASE 1, MITOCHONDRIAL"/>
    <property type="match status" value="1"/>
</dbReference>
<dbReference type="Pfam" id="PF01619">
    <property type="entry name" value="Pro_dh"/>
    <property type="match status" value="1"/>
</dbReference>
<evidence type="ECO:0000256" key="6">
    <source>
        <dbReference type="ARBA" id="ARBA00023002"/>
    </source>
</evidence>
<evidence type="ECO:0000256" key="3">
    <source>
        <dbReference type="ARBA" id="ARBA00022630"/>
    </source>
</evidence>
<feature type="binding site" evidence="9">
    <location>
        <position position="98"/>
    </location>
    <ligand>
        <name>substrate</name>
    </ligand>
</feature>
<dbReference type="SUPFAM" id="SSF51730">
    <property type="entry name" value="FAD-linked oxidoreductase"/>
    <property type="match status" value="1"/>
</dbReference>
<accession>A0A543CIF3</accession>
<dbReference type="EC" id="1.5.5.2" evidence="2"/>
<dbReference type="UniPathway" id="UPA00261">
    <property type="reaction ID" value="UER00373"/>
</dbReference>
<evidence type="ECO:0000256" key="10">
    <source>
        <dbReference type="PIRSR" id="PIRSR000196-2"/>
    </source>
</evidence>
<feature type="binding site" evidence="9">
    <location>
        <position position="288"/>
    </location>
    <ligand>
        <name>substrate</name>
    </ligand>
</feature>
<evidence type="ECO:0000256" key="8">
    <source>
        <dbReference type="ARBA" id="ARBA00048779"/>
    </source>
</evidence>
<dbReference type="GO" id="GO:0010133">
    <property type="term" value="P:L-proline catabolic process to L-glutamate"/>
    <property type="evidence" value="ECO:0007669"/>
    <property type="project" value="UniProtKB-UniPathway"/>
</dbReference>
<dbReference type="OrthoDB" id="9773461at2"/>
<dbReference type="InterPro" id="IPR002872">
    <property type="entry name" value="Proline_DH_dom"/>
</dbReference>
<evidence type="ECO:0000256" key="5">
    <source>
        <dbReference type="ARBA" id="ARBA00022827"/>
    </source>
</evidence>
<feature type="binding site" evidence="10">
    <location>
        <position position="163"/>
    </location>
    <ligand>
        <name>FAD</name>
        <dbReference type="ChEBI" id="CHEBI:57692"/>
    </ligand>
</feature>
<comment type="catalytic activity">
    <reaction evidence="8">
        <text>L-proline + a quinone = (S)-1-pyrroline-5-carboxylate + a quinol + H(+)</text>
        <dbReference type="Rhea" id="RHEA:23784"/>
        <dbReference type="ChEBI" id="CHEBI:15378"/>
        <dbReference type="ChEBI" id="CHEBI:17388"/>
        <dbReference type="ChEBI" id="CHEBI:24646"/>
        <dbReference type="ChEBI" id="CHEBI:60039"/>
        <dbReference type="ChEBI" id="CHEBI:132124"/>
        <dbReference type="EC" id="1.5.5.2"/>
    </reaction>
</comment>
<dbReference type="PIRSF" id="PIRSF000196">
    <property type="entry name" value="Pro_dehydrog"/>
    <property type="match status" value="1"/>
</dbReference>
<dbReference type="GO" id="GO:0000166">
    <property type="term" value="F:nucleotide binding"/>
    <property type="evidence" value="ECO:0007669"/>
    <property type="project" value="UniProtKB-KW"/>
</dbReference>
<evidence type="ECO:0000313" key="13">
    <source>
        <dbReference type="Proteomes" id="UP000316096"/>
    </source>
</evidence>
<dbReference type="PANTHER" id="PTHR13914">
    <property type="entry name" value="PROLINE OXIDASE"/>
    <property type="match status" value="1"/>
</dbReference>
<feature type="binding site" evidence="9">
    <location>
        <position position="289"/>
    </location>
    <ligand>
        <name>substrate</name>
    </ligand>
</feature>
<dbReference type="AlphaFoldDB" id="A0A543CIF3"/>
<keyword evidence="7" id="KW-0642">Proline metabolism</keyword>
<evidence type="ECO:0000256" key="2">
    <source>
        <dbReference type="ARBA" id="ARBA00012695"/>
    </source>
</evidence>
<dbReference type="InterPro" id="IPR008219">
    <property type="entry name" value="PRODH_bac_arc"/>
</dbReference>
<feature type="binding site" evidence="10">
    <location>
        <begin position="226"/>
        <end position="227"/>
    </location>
    <ligand>
        <name>FAD</name>
        <dbReference type="ChEBI" id="CHEBI:57692"/>
    </ligand>
</feature>
<proteinExistence type="predicted"/>
<dbReference type="RefSeq" id="WP_141955666.1">
    <property type="nucleotide sequence ID" value="NZ_VFOZ01000001.1"/>
</dbReference>
<evidence type="ECO:0000256" key="1">
    <source>
        <dbReference type="ARBA" id="ARBA00004739"/>
    </source>
</evidence>
<reference evidence="12 13" key="1">
    <citation type="submission" date="2019-06" db="EMBL/GenBank/DDBJ databases">
        <title>Sequencing the genomes of 1000 actinobacteria strains.</title>
        <authorList>
            <person name="Klenk H.-P."/>
        </authorList>
    </citation>
    <scope>NUCLEOTIDE SEQUENCE [LARGE SCALE GENOMIC DNA]</scope>
    <source>
        <strain evidence="12 13">DSM 102200</strain>
    </source>
</reference>
<comment type="pathway">
    <text evidence="1">Amino-acid degradation; L-proline degradation into L-glutamate; L-glutamate from L-proline: step 1/2.</text>
</comment>
<feature type="domain" description="Proline dehydrogenase" evidence="11">
    <location>
        <begin position="44"/>
        <end position="299"/>
    </location>
</feature>
<dbReference type="GO" id="GO:0004657">
    <property type="term" value="F:proline dehydrogenase activity"/>
    <property type="evidence" value="ECO:0007669"/>
    <property type="project" value="UniProtKB-EC"/>
</dbReference>
<comment type="cofactor">
    <cofactor evidence="10">
        <name>FAD</name>
        <dbReference type="ChEBI" id="CHEBI:57692"/>
    </cofactor>
    <text evidence="10">Binds 1 FAD per subunit.</text>
</comment>
<keyword evidence="13" id="KW-1185">Reference proteome</keyword>
<evidence type="ECO:0000256" key="7">
    <source>
        <dbReference type="ARBA" id="ARBA00023062"/>
    </source>
</evidence>
<dbReference type="Gene3D" id="3.20.20.220">
    <property type="match status" value="1"/>
</dbReference>
<organism evidence="12 13">
    <name type="scientific">Actinoallomurus bryophytorum</name>
    <dbReference type="NCBI Taxonomy" id="1490222"/>
    <lineage>
        <taxon>Bacteria</taxon>
        <taxon>Bacillati</taxon>
        <taxon>Actinomycetota</taxon>
        <taxon>Actinomycetes</taxon>
        <taxon>Streptosporangiales</taxon>
        <taxon>Thermomonosporaceae</taxon>
        <taxon>Actinoallomurus</taxon>
    </lineage>
</organism>
<feature type="binding site" evidence="10">
    <location>
        <position position="135"/>
    </location>
    <ligand>
        <name>FAD</name>
        <dbReference type="ChEBI" id="CHEBI:57692"/>
    </ligand>
</feature>
<keyword evidence="3" id="KW-0285">Flavoprotein</keyword>
<evidence type="ECO:0000256" key="4">
    <source>
        <dbReference type="ARBA" id="ARBA00022741"/>
    </source>
</evidence>